<proteinExistence type="predicted"/>
<comment type="caution">
    <text evidence="1">The sequence shown here is derived from an EMBL/GenBank/DDBJ whole genome shotgun (WGS) entry which is preliminary data.</text>
</comment>
<name>A0ABQ2H3L7_9PSED</name>
<accession>A0ABQ2H3L7</accession>
<organism evidence="1 2">
    <name type="scientific">Pseudomonas asuensis</name>
    <dbReference type="NCBI Taxonomy" id="1825787"/>
    <lineage>
        <taxon>Bacteria</taxon>
        <taxon>Pseudomonadati</taxon>
        <taxon>Pseudomonadota</taxon>
        <taxon>Gammaproteobacteria</taxon>
        <taxon>Pseudomonadales</taxon>
        <taxon>Pseudomonadaceae</taxon>
        <taxon>Pseudomonas</taxon>
    </lineage>
</organism>
<protein>
    <submittedName>
        <fullName evidence="1">Uncharacterized protein</fullName>
    </submittedName>
</protein>
<evidence type="ECO:0000313" key="2">
    <source>
        <dbReference type="Proteomes" id="UP000616499"/>
    </source>
</evidence>
<dbReference type="RefSeq" id="WP_188867980.1">
    <property type="nucleotide sequence ID" value="NZ_BMNW01000011.1"/>
</dbReference>
<sequence length="85" mass="9457">MSHTKSTTQASDNATTIDAPCPKCGTFVSLPSTVAIKEGCLHLYRWMSGQALRPAYDFQIQHDFLDLTDFKEFASGIHRDPHSTI</sequence>
<reference evidence="2" key="1">
    <citation type="journal article" date="2019" name="Int. J. Syst. Evol. Microbiol.">
        <title>The Global Catalogue of Microorganisms (GCM) 10K type strain sequencing project: providing services to taxonomists for standard genome sequencing and annotation.</title>
        <authorList>
            <consortium name="The Broad Institute Genomics Platform"/>
            <consortium name="The Broad Institute Genome Sequencing Center for Infectious Disease"/>
            <person name="Wu L."/>
            <person name="Ma J."/>
        </authorList>
    </citation>
    <scope>NUCLEOTIDE SEQUENCE [LARGE SCALE GENOMIC DNA]</scope>
    <source>
        <strain evidence="2">JCM 13501</strain>
    </source>
</reference>
<dbReference type="EMBL" id="BMNW01000011">
    <property type="protein sequence ID" value="GGM25949.1"/>
    <property type="molecule type" value="Genomic_DNA"/>
</dbReference>
<keyword evidence="2" id="KW-1185">Reference proteome</keyword>
<gene>
    <name evidence="1" type="ORF">GCM10009425_40870</name>
</gene>
<dbReference type="Proteomes" id="UP000616499">
    <property type="component" value="Unassembled WGS sequence"/>
</dbReference>
<evidence type="ECO:0000313" key="1">
    <source>
        <dbReference type="EMBL" id="GGM25949.1"/>
    </source>
</evidence>